<proteinExistence type="inferred from homology"/>
<evidence type="ECO:0000256" key="6">
    <source>
        <dbReference type="ARBA" id="ARBA00022691"/>
    </source>
</evidence>
<dbReference type="HOGENOM" id="CLU_014042_0_0_6"/>
<keyword evidence="4 10" id="KW-0489">Methyltransferase</keyword>
<evidence type="ECO:0000256" key="2">
    <source>
        <dbReference type="ARBA" id="ARBA00022490"/>
    </source>
</evidence>
<dbReference type="CDD" id="cd11572">
    <property type="entry name" value="RlmI_M_like"/>
    <property type="match status" value="1"/>
</dbReference>
<gene>
    <name evidence="10" type="ordered locus">TERTU_3375</name>
</gene>
<protein>
    <submittedName>
        <fullName evidence="10">RNA methyltransferase</fullName>
    </submittedName>
</protein>
<dbReference type="PANTHER" id="PTHR42873">
    <property type="entry name" value="RIBOSOMAL RNA LARGE SUBUNIT METHYLTRANSFERASE"/>
    <property type="match status" value="1"/>
</dbReference>
<accession>C5BQN3</accession>
<dbReference type="Proteomes" id="UP000009080">
    <property type="component" value="Chromosome"/>
</dbReference>
<evidence type="ECO:0000256" key="1">
    <source>
        <dbReference type="ARBA" id="ARBA00004496"/>
    </source>
</evidence>
<sequence>MNEQIAGVIRLKKNEDRRLKAGHLWIYSNEVDVAQTPLKHILPGSQLRVESANGQLLGTAYVNPHSLICARLVTRTDQPLDRSLLVHRIKIALSLRERFFPEPFYRLIYGESDLLPGLVVDRFGEHLCVQITTAGMELMTDEIIAALDKVLRPSSILLRNDSSAREFENLPEQVVAALGEPPAEVELIENGVRFIAPLHDGQKTGWFYDQRPNRAWLKGLVEGKRVLDVFSYVGAFGVQALAWGAKDVWCADASARALDIAQKNAQLQGGGDRFTALEGDAFASLKALKENDERFDVVIVDPPAFIKRKKDLAAGTQAYRRINELAMRLLDRDGLLLAGSCSMHLPRESLHDILRASGRHLDRHVQVLAEGMQGADHPVHPSIQETRYLKAFLARSVRV</sequence>
<evidence type="ECO:0000256" key="7">
    <source>
        <dbReference type="ARBA" id="ARBA00038091"/>
    </source>
</evidence>
<dbReference type="EMBL" id="CP001614">
    <property type="protein sequence ID" value="ACR12345.1"/>
    <property type="molecule type" value="Genomic_DNA"/>
</dbReference>
<dbReference type="SUPFAM" id="SSF53335">
    <property type="entry name" value="S-adenosyl-L-methionine-dependent methyltransferases"/>
    <property type="match status" value="1"/>
</dbReference>
<evidence type="ECO:0000256" key="3">
    <source>
        <dbReference type="ARBA" id="ARBA00022552"/>
    </source>
</evidence>
<evidence type="ECO:0000313" key="10">
    <source>
        <dbReference type="EMBL" id="ACR12345.1"/>
    </source>
</evidence>
<dbReference type="Pfam" id="PF10672">
    <property type="entry name" value="Methyltrans_SAM"/>
    <property type="match status" value="1"/>
</dbReference>
<name>C5BQN3_TERTT</name>
<dbReference type="InterPro" id="IPR015947">
    <property type="entry name" value="PUA-like_sf"/>
</dbReference>
<evidence type="ECO:0000256" key="4">
    <source>
        <dbReference type="ARBA" id="ARBA00022603"/>
    </source>
</evidence>
<keyword evidence="6" id="KW-0949">S-adenosyl-L-methionine</keyword>
<dbReference type="OrthoDB" id="9805492at2"/>
<dbReference type="GO" id="GO:0003723">
    <property type="term" value="F:RNA binding"/>
    <property type="evidence" value="ECO:0007669"/>
    <property type="project" value="InterPro"/>
</dbReference>
<keyword evidence="2" id="KW-0963">Cytoplasm</keyword>
<evidence type="ECO:0000313" key="11">
    <source>
        <dbReference type="Proteomes" id="UP000009080"/>
    </source>
</evidence>
<dbReference type="CDD" id="cd02440">
    <property type="entry name" value="AdoMet_MTases"/>
    <property type="match status" value="1"/>
</dbReference>
<comment type="subcellular location">
    <subcellularLocation>
        <location evidence="1">Cytoplasm</location>
    </subcellularLocation>
</comment>
<feature type="domain" description="RlmI-like PUA" evidence="9">
    <location>
        <begin position="9"/>
        <end position="75"/>
    </location>
</feature>
<dbReference type="AlphaFoldDB" id="C5BQN3"/>
<dbReference type="PANTHER" id="PTHR42873:SF1">
    <property type="entry name" value="S-ADENOSYLMETHIONINE-DEPENDENT METHYLTRANSFERASE DOMAIN-CONTAINING PROTEIN"/>
    <property type="match status" value="1"/>
</dbReference>
<dbReference type="Gene3D" id="3.40.50.150">
    <property type="entry name" value="Vaccinia Virus protein VP39"/>
    <property type="match status" value="1"/>
</dbReference>
<dbReference type="KEGG" id="ttu:TERTU_3375"/>
<feature type="domain" description="S-adenosylmethionine-dependent methyltransferase" evidence="8">
    <location>
        <begin position="179"/>
        <end position="339"/>
    </location>
</feature>
<dbReference type="CDD" id="cd21153">
    <property type="entry name" value="PUA_RlmI"/>
    <property type="match status" value="1"/>
</dbReference>
<dbReference type="InterPro" id="IPR019614">
    <property type="entry name" value="SAM-dep_methyl-trfase"/>
</dbReference>
<dbReference type="STRING" id="377629.TERTU_3375"/>
<dbReference type="Pfam" id="PF17785">
    <property type="entry name" value="PUA_3"/>
    <property type="match status" value="1"/>
</dbReference>
<keyword evidence="3" id="KW-0698">rRNA processing</keyword>
<evidence type="ECO:0000259" key="8">
    <source>
        <dbReference type="Pfam" id="PF10672"/>
    </source>
</evidence>
<dbReference type="Gene3D" id="2.30.130.10">
    <property type="entry name" value="PUA domain"/>
    <property type="match status" value="1"/>
</dbReference>
<keyword evidence="5" id="KW-0808">Transferase</keyword>
<keyword evidence="11" id="KW-1185">Reference proteome</keyword>
<dbReference type="GO" id="GO:0032259">
    <property type="term" value="P:methylation"/>
    <property type="evidence" value="ECO:0007669"/>
    <property type="project" value="UniProtKB-KW"/>
</dbReference>
<comment type="similarity">
    <text evidence="7">Belongs to the methyltransferase superfamily. RlmI family.</text>
</comment>
<dbReference type="InterPro" id="IPR029063">
    <property type="entry name" value="SAM-dependent_MTases_sf"/>
</dbReference>
<dbReference type="GO" id="GO:0005737">
    <property type="term" value="C:cytoplasm"/>
    <property type="evidence" value="ECO:0007669"/>
    <property type="project" value="UniProtKB-SubCell"/>
</dbReference>
<dbReference type="eggNOG" id="COG1092">
    <property type="taxonomic scope" value="Bacteria"/>
</dbReference>
<dbReference type="InterPro" id="IPR036974">
    <property type="entry name" value="PUA_sf"/>
</dbReference>
<dbReference type="SUPFAM" id="SSF88697">
    <property type="entry name" value="PUA domain-like"/>
    <property type="match status" value="1"/>
</dbReference>
<evidence type="ECO:0000256" key="5">
    <source>
        <dbReference type="ARBA" id="ARBA00022679"/>
    </source>
</evidence>
<organism evidence="10 11">
    <name type="scientific">Teredinibacter turnerae (strain ATCC 39867 / T7901)</name>
    <dbReference type="NCBI Taxonomy" id="377629"/>
    <lineage>
        <taxon>Bacteria</taxon>
        <taxon>Pseudomonadati</taxon>
        <taxon>Pseudomonadota</taxon>
        <taxon>Gammaproteobacteria</taxon>
        <taxon>Cellvibrionales</taxon>
        <taxon>Cellvibrionaceae</taxon>
        <taxon>Teredinibacter</taxon>
    </lineage>
</organism>
<dbReference type="GO" id="GO:0006364">
    <property type="term" value="P:rRNA processing"/>
    <property type="evidence" value="ECO:0007669"/>
    <property type="project" value="UniProtKB-KW"/>
</dbReference>
<evidence type="ECO:0000259" key="9">
    <source>
        <dbReference type="Pfam" id="PF17785"/>
    </source>
</evidence>
<dbReference type="GO" id="GO:0008168">
    <property type="term" value="F:methyltransferase activity"/>
    <property type="evidence" value="ECO:0007669"/>
    <property type="project" value="UniProtKB-KW"/>
</dbReference>
<reference evidence="10 11" key="1">
    <citation type="journal article" date="2009" name="PLoS ONE">
        <title>The complete genome of Teredinibacter turnerae T7901: an intracellular endosymbiont of marine wood-boring bivalves (shipworms).</title>
        <authorList>
            <person name="Yang J.C."/>
            <person name="Madupu R."/>
            <person name="Durkin A.S."/>
            <person name="Ekborg N.A."/>
            <person name="Pedamallu C.S."/>
            <person name="Hostetler J.B."/>
            <person name="Radune D."/>
            <person name="Toms B.S."/>
            <person name="Henrissat B."/>
            <person name="Coutinho P.M."/>
            <person name="Schwarz S."/>
            <person name="Field L."/>
            <person name="Trindade-Silva A.E."/>
            <person name="Soares C.A.G."/>
            <person name="Elshahawi S."/>
            <person name="Hanora A."/>
            <person name="Schmidt E.W."/>
            <person name="Haygood M.G."/>
            <person name="Posfai J."/>
            <person name="Benner J."/>
            <person name="Madinger C."/>
            <person name="Nove J."/>
            <person name="Anton B."/>
            <person name="Chaudhary K."/>
            <person name="Foster J."/>
            <person name="Holman A."/>
            <person name="Kumar S."/>
            <person name="Lessard P.A."/>
            <person name="Luyten Y.A."/>
            <person name="Slatko B."/>
            <person name="Wood N."/>
            <person name="Wu B."/>
            <person name="Teplitski M."/>
            <person name="Mougous J.D."/>
            <person name="Ward N."/>
            <person name="Eisen J.A."/>
            <person name="Badger J.H."/>
            <person name="Distel D.L."/>
        </authorList>
    </citation>
    <scope>NUCLEOTIDE SEQUENCE [LARGE SCALE GENOMIC DNA]</scope>
    <source>
        <strain evidence="11">ATCC 39867 / T7901</strain>
    </source>
</reference>
<dbReference type="InterPro" id="IPR041532">
    <property type="entry name" value="RlmI-like_PUA"/>
</dbReference>
<dbReference type="RefSeq" id="WP_015818457.1">
    <property type="nucleotide sequence ID" value="NC_012997.1"/>
</dbReference>
<dbReference type="Gene3D" id="3.30.750.80">
    <property type="entry name" value="RNA methyltransferase domain (HRMD) like"/>
    <property type="match status" value="1"/>
</dbReference>
<dbReference type="PROSITE" id="PS50890">
    <property type="entry name" value="PUA"/>
    <property type="match status" value="1"/>
</dbReference>